<gene>
    <name evidence="14" type="ORF">SAMN05216223_106356</name>
</gene>
<evidence type="ECO:0000256" key="7">
    <source>
        <dbReference type="ARBA" id="ARBA00022777"/>
    </source>
</evidence>
<dbReference type="GO" id="GO:0005886">
    <property type="term" value="C:plasma membrane"/>
    <property type="evidence" value="ECO:0007669"/>
    <property type="project" value="UniProtKB-SubCell"/>
</dbReference>
<dbReference type="InterPro" id="IPR004358">
    <property type="entry name" value="Sig_transdc_His_kin-like_C"/>
</dbReference>
<dbReference type="PANTHER" id="PTHR45436">
    <property type="entry name" value="SENSOR HISTIDINE KINASE YKOH"/>
    <property type="match status" value="1"/>
</dbReference>
<proteinExistence type="predicted"/>
<keyword evidence="7 14" id="KW-0418">Kinase</keyword>
<dbReference type="Gene3D" id="3.30.565.10">
    <property type="entry name" value="Histidine kinase-like ATPase, C-terminal domain"/>
    <property type="match status" value="1"/>
</dbReference>
<dbReference type="CDD" id="cd00075">
    <property type="entry name" value="HATPase"/>
    <property type="match status" value="1"/>
</dbReference>
<dbReference type="PANTHER" id="PTHR45436:SF5">
    <property type="entry name" value="SENSOR HISTIDINE KINASE TRCS"/>
    <property type="match status" value="1"/>
</dbReference>
<evidence type="ECO:0000313" key="14">
    <source>
        <dbReference type="EMBL" id="SEG57712.1"/>
    </source>
</evidence>
<keyword evidence="9" id="KW-0902">Two-component regulatory system</keyword>
<keyword evidence="10 11" id="KW-0472">Membrane</keyword>
<reference evidence="14 15" key="1">
    <citation type="submission" date="2016-10" db="EMBL/GenBank/DDBJ databases">
        <authorList>
            <person name="de Groot N.N."/>
        </authorList>
    </citation>
    <scope>NUCLEOTIDE SEQUENCE [LARGE SCALE GENOMIC DNA]</scope>
    <source>
        <strain evidence="14 15">CGMCC 4.2023</strain>
    </source>
</reference>
<protein>
    <recommendedName>
        <fullName evidence="3">histidine kinase</fullName>
        <ecNumber evidence="3">2.7.13.3</ecNumber>
    </recommendedName>
</protein>
<dbReference type="SMART" id="SM00388">
    <property type="entry name" value="HisKA"/>
    <property type="match status" value="1"/>
</dbReference>
<dbReference type="PROSITE" id="PS50109">
    <property type="entry name" value="HIS_KIN"/>
    <property type="match status" value="1"/>
</dbReference>
<accession>A0A1H6BAL1</accession>
<comment type="catalytic activity">
    <reaction evidence="1">
        <text>ATP + protein L-histidine = ADP + protein N-phospho-L-histidine.</text>
        <dbReference type="EC" id="2.7.13.3"/>
    </reaction>
</comment>
<evidence type="ECO:0000259" key="13">
    <source>
        <dbReference type="PROSITE" id="PS50885"/>
    </source>
</evidence>
<keyword evidence="8 11" id="KW-1133">Transmembrane helix</keyword>
<feature type="transmembrane region" description="Helical" evidence="11">
    <location>
        <begin position="135"/>
        <end position="155"/>
    </location>
</feature>
<evidence type="ECO:0000256" key="3">
    <source>
        <dbReference type="ARBA" id="ARBA00012438"/>
    </source>
</evidence>
<dbReference type="PRINTS" id="PR00344">
    <property type="entry name" value="BCTRLSENSOR"/>
</dbReference>
<dbReference type="InterPro" id="IPR036097">
    <property type="entry name" value="HisK_dim/P_sf"/>
</dbReference>
<dbReference type="GO" id="GO:0000155">
    <property type="term" value="F:phosphorelay sensor kinase activity"/>
    <property type="evidence" value="ECO:0007669"/>
    <property type="project" value="InterPro"/>
</dbReference>
<evidence type="ECO:0000256" key="5">
    <source>
        <dbReference type="ARBA" id="ARBA00022679"/>
    </source>
</evidence>
<dbReference type="PROSITE" id="PS50885">
    <property type="entry name" value="HAMP"/>
    <property type="match status" value="1"/>
</dbReference>
<dbReference type="InterPro" id="IPR003661">
    <property type="entry name" value="HisK_dim/P_dom"/>
</dbReference>
<evidence type="ECO:0000259" key="12">
    <source>
        <dbReference type="PROSITE" id="PS50109"/>
    </source>
</evidence>
<organism evidence="14 15">
    <name type="scientific">Actinacidiphila yanglinensis</name>
    <dbReference type="NCBI Taxonomy" id="310779"/>
    <lineage>
        <taxon>Bacteria</taxon>
        <taxon>Bacillati</taxon>
        <taxon>Actinomycetota</taxon>
        <taxon>Actinomycetes</taxon>
        <taxon>Kitasatosporales</taxon>
        <taxon>Streptomycetaceae</taxon>
        <taxon>Actinacidiphila</taxon>
    </lineage>
</organism>
<evidence type="ECO:0000256" key="11">
    <source>
        <dbReference type="SAM" id="Phobius"/>
    </source>
</evidence>
<dbReference type="Gene3D" id="1.10.287.130">
    <property type="match status" value="1"/>
</dbReference>
<evidence type="ECO:0000256" key="8">
    <source>
        <dbReference type="ARBA" id="ARBA00022989"/>
    </source>
</evidence>
<dbReference type="SUPFAM" id="SSF47384">
    <property type="entry name" value="Homodimeric domain of signal transducing histidine kinase"/>
    <property type="match status" value="1"/>
</dbReference>
<dbReference type="AlphaFoldDB" id="A0A1H6BAL1"/>
<dbReference type="Pfam" id="PF02518">
    <property type="entry name" value="HATPase_c"/>
    <property type="match status" value="1"/>
</dbReference>
<dbReference type="InterPro" id="IPR036890">
    <property type="entry name" value="HATPase_C_sf"/>
</dbReference>
<keyword evidence="6 11" id="KW-0812">Transmembrane</keyword>
<evidence type="ECO:0000313" key="15">
    <source>
        <dbReference type="Proteomes" id="UP000236754"/>
    </source>
</evidence>
<keyword evidence="5" id="KW-0808">Transferase</keyword>
<dbReference type="Pfam" id="PF00512">
    <property type="entry name" value="HisKA"/>
    <property type="match status" value="1"/>
</dbReference>
<dbReference type="InterPro" id="IPR050428">
    <property type="entry name" value="TCS_sensor_his_kinase"/>
</dbReference>
<evidence type="ECO:0000256" key="6">
    <source>
        <dbReference type="ARBA" id="ARBA00022692"/>
    </source>
</evidence>
<feature type="domain" description="Histidine kinase" evidence="12">
    <location>
        <begin position="221"/>
        <end position="429"/>
    </location>
</feature>
<dbReference type="InterPro" id="IPR005467">
    <property type="entry name" value="His_kinase_dom"/>
</dbReference>
<comment type="subcellular location">
    <subcellularLocation>
        <location evidence="2">Cell membrane</location>
    </subcellularLocation>
</comment>
<keyword evidence="15" id="KW-1185">Reference proteome</keyword>
<evidence type="ECO:0000256" key="2">
    <source>
        <dbReference type="ARBA" id="ARBA00004236"/>
    </source>
</evidence>
<evidence type="ECO:0000256" key="9">
    <source>
        <dbReference type="ARBA" id="ARBA00023012"/>
    </source>
</evidence>
<dbReference type="InterPro" id="IPR003660">
    <property type="entry name" value="HAMP_dom"/>
</dbReference>
<dbReference type="EC" id="2.7.13.3" evidence="3"/>
<sequence>MWVTVLTVAANLVLGAQLRGQANDLLRTRSAAVAATVEARADGRIVVHEPSDDQALDIGVWIYQGRVAVERPAAPVALQRQADRLAGRSAVFADTAEPAANRLYALPVMAPTGGRQVGTVVATVALDPYRSTVRYVLLGSIGLALALLAGVYPVARVVAGRALQPVGAMSAQAAEWSEHEVSRRFGTHQRPRELAHLAGNLDGLLDRLAALVRHEQQLTAELSHELRTPLARITAEAEWLTARPRSRAEQAASHEAITASAAAMAQICEALLADARAGSADPGRCAPGDVAASLARRRAEAAPDTIPVTVEGDAVTADVPAALVERILTPLLDNADRYGSHHILVECLSGPGGAQVHVSDDGPGVPADLGPAVFEAGCRADPGDGHDGAGLGLALARRLARNAGGDITLSKAAGPLGGAHFIVTLPGARGSAAHSV</sequence>
<evidence type="ECO:0000256" key="4">
    <source>
        <dbReference type="ARBA" id="ARBA00022553"/>
    </source>
</evidence>
<dbReference type="Proteomes" id="UP000236754">
    <property type="component" value="Unassembled WGS sequence"/>
</dbReference>
<keyword evidence="4" id="KW-0597">Phosphoprotein</keyword>
<dbReference type="CDD" id="cd00082">
    <property type="entry name" value="HisKA"/>
    <property type="match status" value="1"/>
</dbReference>
<dbReference type="SMART" id="SM00387">
    <property type="entry name" value="HATPase_c"/>
    <property type="match status" value="1"/>
</dbReference>
<dbReference type="SUPFAM" id="SSF55874">
    <property type="entry name" value="ATPase domain of HSP90 chaperone/DNA topoisomerase II/histidine kinase"/>
    <property type="match status" value="1"/>
</dbReference>
<evidence type="ECO:0000256" key="1">
    <source>
        <dbReference type="ARBA" id="ARBA00000085"/>
    </source>
</evidence>
<evidence type="ECO:0000256" key="10">
    <source>
        <dbReference type="ARBA" id="ARBA00023136"/>
    </source>
</evidence>
<dbReference type="EMBL" id="FNVU01000006">
    <property type="protein sequence ID" value="SEG57712.1"/>
    <property type="molecule type" value="Genomic_DNA"/>
</dbReference>
<feature type="domain" description="HAMP" evidence="13">
    <location>
        <begin position="160"/>
        <end position="213"/>
    </location>
</feature>
<name>A0A1H6BAL1_9ACTN</name>
<dbReference type="InterPro" id="IPR003594">
    <property type="entry name" value="HATPase_dom"/>
</dbReference>